<evidence type="ECO:0008006" key="4">
    <source>
        <dbReference type="Google" id="ProtNLM"/>
    </source>
</evidence>
<name>X6LBI8_RETFI</name>
<dbReference type="AlphaFoldDB" id="X6LBI8"/>
<gene>
    <name evidence="2" type="ORF">RFI_38990</name>
</gene>
<evidence type="ECO:0000313" key="3">
    <source>
        <dbReference type="Proteomes" id="UP000023152"/>
    </source>
</evidence>
<evidence type="ECO:0000313" key="2">
    <source>
        <dbReference type="EMBL" id="ETN98501.1"/>
    </source>
</evidence>
<organism evidence="2 3">
    <name type="scientific">Reticulomyxa filosa</name>
    <dbReference type="NCBI Taxonomy" id="46433"/>
    <lineage>
        <taxon>Eukaryota</taxon>
        <taxon>Sar</taxon>
        <taxon>Rhizaria</taxon>
        <taxon>Retaria</taxon>
        <taxon>Foraminifera</taxon>
        <taxon>Monothalamids</taxon>
        <taxon>Reticulomyxidae</taxon>
        <taxon>Reticulomyxa</taxon>
    </lineage>
</organism>
<accession>X6LBI8</accession>
<feature type="coiled-coil region" evidence="1">
    <location>
        <begin position="130"/>
        <end position="173"/>
    </location>
</feature>
<reference evidence="2 3" key="1">
    <citation type="journal article" date="2013" name="Curr. Biol.">
        <title>The Genome of the Foraminiferan Reticulomyxa filosa.</title>
        <authorList>
            <person name="Glockner G."/>
            <person name="Hulsmann N."/>
            <person name="Schleicher M."/>
            <person name="Noegel A.A."/>
            <person name="Eichinger L."/>
            <person name="Gallinger C."/>
            <person name="Pawlowski J."/>
            <person name="Sierra R."/>
            <person name="Euteneuer U."/>
            <person name="Pillet L."/>
            <person name="Moustafa A."/>
            <person name="Platzer M."/>
            <person name="Groth M."/>
            <person name="Szafranski K."/>
            <person name="Schliwa M."/>
        </authorList>
    </citation>
    <scope>NUCLEOTIDE SEQUENCE [LARGE SCALE GENOMIC DNA]</scope>
</reference>
<keyword evidence="1" id="KW-0175">Coiled coil</keyword>
<protein>
    <recommendedName>
        <fullName evidence="4">TRAF-type domain-containing protein</fullName>
    </recommendedName>
</protein>
<sequence>MDESLIVGENCLKQSFSQNPNSCPIESHNNCLYLQNRLAKRYIGKLDVICPRQFERGQGYEEGETSGFVNCDFKGKIKQVDYHLENSFCLQVVKCLFEPFGCNYTCLKSITQDHLISNMQLHFNLVIKSFNALKQNIQQYQEEIKKLNLENERLKVELKLKGKKDEKQQLEQNQKDIL</sequence>
<dbReference type="EMBL" id="ASPP01046506">
    <property type="protein sequence ID" value="ETN98501.1"/>
    <property type="molecule type" value="Genomic_DNA"/>
</dbReference>
<proteinExistence type="predicted"/>
<keyword evidence="3" id="KW-1185">Reference proteome</keyword>
<dbReference type="Proteomes" id="UP000023152">
    <property type="component" value="Unassembled WGS sequence"/>
</dbReference>
<comment type="caution">
    <text evidence="2">The sequence shown here is derived from an EMBL/GenBank/DDBJ whole genome shotgun (WGS) entry which is preliminary data.</text>
</comment>
<evidence type="ECO:0000256" key="1">
    <source>
        <dbReference type="SAM" id="Coils"/>
    </source>
</evidence>